<feature type="region of interest" description="Disordered" evidence="20">
    <location>
        <begin position="360"/>
        <end position="387"/>
    </location>
</feature>
<comment type="function">
    <text evidence="18">Catalyzes the epimerization of the S- and R-forms of NAD(P)HX, a damaged form of NAD(P)H that is a result of enzymatic or heat-dependent hydration. This is a prerequisite for the S-specific NAD(P)H-hydrate dehydratase to allow the repair of both epimers of NAD(P)HX.</text>
</comment>
<dbReference type="PROSITE" id="PS01050">
    <property type="entry name" value="YJEF_C_2"/>
    <property type="match status" value="1"/>
</dbReference>
<comment type="catalytic activity">
    <reaction evidence="2 18 19">
        <text>(6R)-NADPHX = (6S)-NADPHX</text>
        <dbReference type="Rhea" id="RHEA:32227"/>
        <dbReference type="ChEBI" id="CHEBI:64076"/>
        <dbReference type="ChEBI" id="CHEBI:64077"/>
        <dbReference type="EC" id="5.1.99.6"/>
    </reaction>
</comment>
<evidence type="ECO:0000256" key="3">
    <source>
        <dbReference type="ARBA" id="ARBA00006001"/>
    </source>
</evidence>
<dbReference type="RefSeq" id="WP_066919015.1">
    <property type="nucleotide sequence ID" value="NZ_CP011971.1"/>
</dbReference>
<dbReference type="InterPro" id="IPR000631">
    <property type="entry name" value="CARKD"/>
</dbReference>
<sequence length="555" mass="56963">MSHLPIAIHTAAQVRALDRHAIDDLGIPSYVLMTRAGEAGLALLRRSWPDALRILVLCGPGNNGGDGYVLARAARMRGMEVSLIALSEPRRLGGDARRAYEDFIAAGGAVLAWDPQHLAGCEVIVDAIFGTGLMRPVEGDVAAAIHRVNASGLPVLALDIPSGLHADTGEVLGGAIMARCSLSFIGLKLGFYLGAGPDHAGVVHFDALGLPETARTCVDAAAHRVERSLLARVLPRRTRLAHKMQQGSVLVIGGGPGMAGAARMTGEAALRVGAGLVSVATHPQNVTALVAARPELICRGVEQAADLEALIQRADVLALGPGLGQDDWARALAAVALASGLPMVIDADGLNLLAHGSTHCSTHRSSDTPAPETTRPAIPGQPAPPRGAGWILTPHPGEAGRLLGCSTAQVQADRLEAAQAIAERYVATVVLKGAGSLIAAPGRLPSICDRGNPGMASAGMGDVLTGVIAGIAAQYVHRLPPRTDGYPEAAPSSTGASCAPMSSASAGGQEWLWDAARAGVLVHAMAGDEAAGRGERGLIATDLFAYLPLCVNPVR</sequence>
<dbReference type="NCBIfam" id="TIGR00197">
    <property type="entry name" value="yjeF_nterm"/>
    <property type="match status" value="1"/>
</dbReference>
<keyword evidence="13" id="KW-0511">Multifunctional enzyme</keyword>
<comment type="cofactor">
    <cofactor evidence="17">
        <name>Mg(2+)</name>
        <dbReference type="ChEBI" id="CHEBI:18420"/>
    </cofactor>
</comment>
<feature type="compositionally biased region" description="Polar residues" evidence="20">
    <location>
        <begin position="491"/>
        <end position="502"/>
    </location>
</feature>
<evidence type="ECO:0000256" key="5">
    <source>
        <dbReference type="ARBA" id="ARBA00022723"/>
    </source>
</evidence>
<evidence type="ECO:0000256" key="19">
    <source>
        <dbReference type="PIRNR" id="PIRNR017184"/>
    </source>
</evidence>
<keyword evidence="9 18" id="KW-0630">Potassium</keyword>
<feature type="binding site" evidence="18">
    <location>
        <position position="159"/>
    </location>
    <ligand>
        <name>(6S)-NADPHX</name>
        <dbReference type="ChEBI" id="CHEBI:64076"/>
    </ligand>
</feature>
<dbReference type="InterPro" id="IPR017953">
    <property type="entry name" value="Carbohydrate_kinase_pred_CS"/>
</dbReference>
<comment type="catalytic activity">
    <reaction evidence="16 17 19">
        <text>(6S)-NADPHX + ADP = AMP + phosphate + NADPH + H(+)</text>
        <dbReference type="Rhea" id="RHEA:32235"/>
        <dbReference type="ChEBI" id="CHEBI:15378"/>
        <dbReference type="ChEBI" id="CHEBI:43474"/>
        <dbReference type="ChEBI" id="CHEBI:57783"/>
        <dbReference type="ChEBI" id="CHEBI:64076"/>
        <dbReference type="ChEBI" id="CHEBI:456215"/>
        <dbReference type="ChEBI" id="CHEBI:456216"/>
        <dbReference type="EC" id="4.2.1.136"/>
    </reaction>
</comment>
<dbReference type="Proteomes" id="UP000070250">
    <property type="component" value="Chromosome"/>
</dbReference>
<dbReference type="Gene3D" id="3.40.1190.20">
    <property type="match status" value="1"/>
</dbReference>
<keyword evidence="12 17" id="KW-0456">Lyase</keyword>
<reference evidence="23 24" key="1">
    <citation type="submission" date="2015-06" db="EMBL/GenBank/DDBJ databases">
        <title>A Comprehensive Approach to Explore the Metabolic and Phylogenetic Diversity of Bacterial Steroid Degradation in the Environment: Testosterone as an Example.</title>
        <authorList>
            <person name="Yang F.-C."/>
            <person name="Chen Y.-L."/>
            <person name="Yu C.-P."/>
            <person name="Tang S.-L."/>
            <person name="Wang P.-H."/>
            <person name="Ismail W."/>
            <person name="Wang C.-H."/>
            <person name="Yang C.-Y."/>
            <person name="Chiang Y.-R."/>
        </authorList>
    </citation>
    <scope>NUCLEOTIDE SEQUENCE [LARGE SCALE GENOMIC DNA]</scope>
    <source>
        <strain evidence="23 24">DSM 18526</strain>
    </source>
</reference>
<dbReference type="GO" id="GO:0046496">
    <property type="term" value="P:nicotinamide nucleotide metabolic process"/>
    <property type="evidence" value="ECO:0007669"/>
    <property type="project" value="UniProtKB-UniRule"/>
</dbReference>
<dbReference type="EMBL" id="CP011971">
    <property type="protein sequence ID" value="AMN46348.1"/>
    <property type="molecule type" value="Genomic_DNA"/>
</dbReference>
<evidence type="ECO:0000256" key="2">
    <source>
        <dbReference type="ARBA" id="ARBA00000909"/>
    </source>
</evidence>
<feature type="binding site" evidence="17">
    <location>
        <position position="261"/>
    </location>
    <ligand>
        <name>(6S)-NADPHX</name>
        <dbReference type="ChEBI" id="CHEBI:64076"/>
    </ligand>
</feature>
<feature type="binding site" evidence="17">
    <location>
        <position position="395"/>
    </location>
    <ligand>
        <name>(6S)-NADPHX</name>
        <dbReference type="ChEBI" id="CHEBI:64076"/>
    </ligand>
</feature>
<dbReference type="InterPro" id="IPR004443">
    <property type="entry name" value="YjeF_N_dom"/>
</dbReference>
<evidence type="ECO:0000256" key="10">
    <source>
        <dbReference type="ARBA" id="ARBA00023027"/>
    </source>
</evidence>
<evidence type="ECO:0000259" key="22">
    <source>
        <dbReference type="PROSITE" id="PS51385"/>
    </source>
</evidence>
<evidence type="ECO:0000256" key="4">
    <source>
        <dbReference type="ARBA" id="ARBA00009524"/>
    </source>
</evidence>
<dbReference type="SUPFAM" id="SSF53613">
    <property type="entry name" value="Ribokinase-like"/>
    <property type="match status" value="1"/>
</dbReference>
<feature type="domain" description="YjeF C-terminal" evidence="21">
    <location>
        <begin position="226"/>
        <end position="554"/>
    </location>
</feature>
<comment type="function">
    <text evidence="14 19">Bifunctional enzyme that catalyzes the epimerization of the S- and R-forms of NAD(P)HX and the dehydration of the S-form of NAD(P)HX at the expense of ADP, which is converted to AMP. This allows the repair of both epimers of NAD(P)HX, a damaged form of NAD(P)H that is a result of enzymatic or heat-dependent hydration.</text>
</comment>
<dbReference type="AlphaFoldDB" id="A0A127F9R8"/>
<feature type="binding site" evidence="17">
    <location>
        <position position="322"/>
    </location>
    <ligand>
        <name>(6S)-NADPHX</name>
        <dbReference type="ChEBI" id="CHEBI:64076"/>
    </ligand>
</feature>
<dbReference type="InterPro" id="IPR036652">
    <property type="entry name" value="YjeF_N_dom_sf"/>
</dbReference>
<evidence type="ECO:0000256" key="11">
    <source>
        <dbReference type="ARBA" id="ARBA00023235"/>
    </source>
</evidence>
<feature type="binding site" evidence="18">
    <location>
        <position position="126"/>
    </location>
    <ligand>
        <name>K(+)</name>
        <dbReference type="ChEBI" id="CHEBI:29103"/>
    </ligand>
</feature>
<dbReference type="HAMAP" id="MF_01965">
    <property type="entry name" value="NADHX_dehydratase"/>
    <property type="match status" value="1"/>
</dbReference>
<evidence type="ECO:0000256" key="18">
    <source>
        <dbReference type="HAMAP-Rule" id="MF_01966"/>
    </source>
</evidence>
<dbReference type="STRING" id="465721.ACG33_04345"/>
<evidence type="ECO:0000256" key="15">
    <source>
        <dbReference type="ARBA" id="ARBA00048238"/>
    </source>
</evidence>
<dbReference type="InterPro" id="IPR030677">
    <property type="entry name" value="Nnr"/>
</dbReference>
<dbReference type="PROSITE" id="PS51383">
    <property type="entry name" value="YJEF_C_3"/>
    <property type="match status" value="1"/>
</dbReference>
<dbReference type="GO" id="GO:0046872">
    <property type="term" value="F:metal ion binding"/>
    <property type="evidence" value="ECO:0007669"/>
    <property type="project" value="UniProtKB-UniRule"/>
</dbReference>
<comment type="similarity">
    <text evidence="3 19">In the N-terminal section; belongs to the NnrE/AIBP family.</text>
</comment>
<evidence type="ECO:0000259" key="21">
    <source>
        <dbReference type="PROSITE" id="PS51383"/>
    </source>
</evidence>
<evidence type="ECO:0000256" key="8">
    <source>
        <dbReference type="ARBA" id="ARBA00022857"/>
    </source>
</evidence>
<dbReference type="EC" id="4.2.1.136" evidence="19"/>
<dbReference type="KEGG" id="sdf:ACG33_04345"/>
<keyword evidence="24" id="KW-1185">Reference proteome</keyword>
<comment type="similarity">
    <text evidence="4 19">In the C-terminal section; belongs to the NnrD/CARKD family.</text>
</comment>
<organism evidence="23 24">
    <name type="scientific">Steroidobacter denitrificans</name>
    <dbReference type="NCBI Taxonomy" id="465721"/>
    <lineage>
        <taxon>Bacteria</taxon>
        <taxon>Pseudomonadati</taxon>
        <taxon>Pseudomonadota</taxon>
        <taxon>Gammaproteobacteria</taxon>
        <taxon>Steroidobacterales</taxon>
        <taxon>Steroidobacteraceae</taxon>
        <taxon>Steroidobacter</taxon>
    </lineage>
</organism>
<dbReference type="GO" id="GO:0052855">
    <property type="term" value="F:ADP-dependent NAD(P)H-hydrate dehydratase activity"/>
    <property type="evidence" value="ECO:0007669"/>
    <property type="project" value="UniProtKB-UniRule"/>
</dbReference>
<comment type="cofactor">
    <cofactor evidence="18 19">
        <name>K(+)</name>
        <dbReference type="ChEBI" id="CHEBI:29103"/>
    </cofactor>
    <text evidence="18 19">Binds 1 potassium ion per subunit.</text>
</comment>
<dbReference type="InterPro" id="IPR029056">
    <property type="entry name" value="Ribokinase-like"/>
</dbReference>
<dbReference type="EC" id="5.1.99.6" evidence="19"/>
<proteinExistence type="inferred from homology"/>
<evidence type="ECO:0000256" key="1">
    <source>
        <dbReference type="ARBA" id="ARBA00000013"/>
    </source>
</evidence>
<name>A0A127F9R8_STEDE</name>
<gene>
    <name evidence="17" type="primary">nnrD</name>
    <name evidence="18" type="synonym">nnrE</name>
    <name evidence="23" type="ORF">ACG33_04345</name>
</gene>
<dbReference type="GO" id="GO:0005524">
    <property type="term" value="F:ATP binding"/>
    <property type="evidence" value="ECO:0007669"/>
    <property type="project" value="UniProtKB-UniRule"/>
</dbReference>
<keyword evidence="5 18" id="KW-0479">Metal-binding</keyword>
<comment type="subunit">
    <text evidence="17">Homotetramer.</text>
</comment>
<dbReference type="PANTHER" id="PTHR12592:SF0">
    <property type="entry name" value="ATP-DEPENDENT (S)-NAD(P)H-HYDRATE DEHYDRATASE"/>
    <property type="match status" value="1"/>
</dbReference>
<dbReference type="CDD" id="cd01171">
    <property type="entry name" value="YXKO-related"/>
    <property type="match status" value="1"/>
</dbReference>
<feature type="binding site" evidence="18">
    <location>
        <position position="162"/>
    </location>
    <ligand>
        <name>K(+)</name>
        <dbReference type="ChEBI" id="CHEBI:29103"/>
    </ligand>
</feature>
<keyword evidence="11 18" id="KW-0413">Isomerase</keyword>
<dbReference type="HAMAP" id="MF_01966">
    <property type="entry name" value="NADHX_epimerase"/>
    <property type="match status" value="1"/>
</dbReference>
<protein>
    <recommendedName>
        <fullName evidence="19">Bifunctional NAD(P)H-hydrate repair enzyme</fullName>
    </recommendedName>
    <alternativeName>
        <fullName evidence="19">Nicotinamide nucleotide repair protein</fullName>
    </alternativeName>
    <domain>
        <recommendedName>
            <fullName evidence="19">ADP-dependent (S)-NAD(P)H-hydrate dehydratase</fullName>
            <ecNumber evidence="19">4.2.1.136</ecNumber>
        </recommendedName>
        <alternativeName>
            <fullName evidence="19">ADP-dependent NAD(P)HX dehydratase</fullName>
        </alternativeName>
    </domain>
    <domain>
        <recommendedName>
            <fullName evidence="19">NAD(P)H-hydrate epimerase</fullName>
            <ecNumber evidence="19">5.1.99.6</ecNumber>
        </recommendedName>
    </domain>
</protein>
<evidence type="ECO:0000256" key="9">
    <source>
        <dbReference type="ARBA" id="ARBA00022958"/>
    </source>
</evidence>
<dbReference type="GO" id="GO:0110051">
    <property type="term" value="P:metabolite repair"/>
    <property type="evidence" value="ECO:0007669"/>
    <property type="project" value="TreeGrafter"/>
</dbReference>
<feature type="binding site" evidence="18">
    <location>
        <position position="63"/>
    </location>
    <ligand>
        <name>K(+)</name>
        <dbReference type="ChEBI" id="CHEBI:29103"/>
    </ligand>
</feature>
<dbReference type="Pfam" id="PF03853">
    <property type="entry name" value="YjeF_N"/>
    <property type="match status" value="1"/>
</dbReference>
<accession>A0A127F9R8</accession>
<dbReference type="SUPFAM" id="SSF64153">
    <property type="entry name" value="YjeF N-terminal domain-like"/>
    <property type="match status" value="1"/>
</dbReference>
<evidence type="ECO:0000256" key="13">
    <source>
        <dbReference type="ARBA" id="ARBA00023268"/>
    </source>
</evidence>
<evidence type="ECO:0000256" key="14">
    <source>
        <dbReference type="ARBA" id="ARBA00025153"/>
    </source>
</evidence>
<dbReference type="PATRIC" id="fig|465721.4.peg.929"/>
<dbReference type="GO" id="GO:0052856">
    <property type="term" value="F:NAD(P)HX epimerase activity"/>
    <property type="evidence" value="ECO:0007669"/>
    <property type="project" value="UniProtKB-UniRule"/>
</dbReference>
<dbReference type="PIRSF" id="PIRSF017184">
    <property type="entry name" value="Nnr"/>
    <property type="match status" value="1"/>
</dbReference>
<dbReference type="NCBIfam" id="TIGR00196">
    <property type="entry name" value="yjeF_cterm"/>
    <property type="match status" value="1"/>
</dbReference>
<feature type="binding site" evidence="17">
    <location>
        <position position="462"/>
    </location>
    <ligand>
        <name>(6S)-NADPHX</name>
        <dbReference type="ChEBI" id="CHEBI:64076"/>
    </ligand>
</feature>
<dbReference type="PROSITE" id="PS51385">
    <property type="entry name" value="YJEF_N"/>
    <property type="match status" value="1"/>
</dbReference>
<dbReference type="Pfam" id="PF01256">
    <property type="entry name" value="Carb_kinase"/>
    <property type="match status" value="2"/>
</dbReference>
<feature type="binding site" evidence="17">
    <location>
        <position position="461"/>
    </location>
    <ligand>
        <name>AMP</name>
        <dbReference type="ChEBI" id="CHEBI:456215"/>
    </ligand>
</feature>
<keyword evidence="7 17" id="KW-0067">ATP-binding</keyword>
<comment type="catalytic activity">
    <reaction evidence="15 17 19">
        <text>(6S)-NADHX + ADP = AMP + phosphate + NADH + H(+)</text>
        <dbReference type="Rhea" id="RHEA:32223"/>
        <dbReference type="ChEBI" id="CHEBI:15378"/>
        <dbReference type="ChEBI" id="CHEBI:43474"/>
        <dbReference type="ChEBI" id="CHEBI:57945"/>
        <dbReference type="ChEBI" id="CHEBI:64074"/>
        <dbReference type="ChEBI" id="CHEBI:456215"/>
        <dbReference type="ChEBI" id="CHEBI:456216"/>
        <dbReference type="EC" id="4.2.1.136"/>
    </reaction>
</comment>
<evidence type="ECO:0000256" key="6">
    <source>
        <dbReference type="ARBA" id="ARBA00022741"/>
    </source>
</evidence>
<evidence type="ECO:0000256" key="12">
    <source>
        <dbReference type="ARBA" id="ARBA00023239"/>
    </source>
</evidence>
<comment type="catalytic activity">
    <reaction evidence="1 18 19">
        <text>(6R)-NADHX = (6S)-NADHX</text>
        <dbReference type="Rhea" id="RHEA:32215"/>
        <dbReference type="ChEBI" id="CHEBI:64074"/>
        <dbReference type="ChEBI" id="CHEBI:64075"/>
        <dbReference type="EC" id="5.1.99.6"/>
    </reaction>
</comment>
<evidence type="ECO:0000256" key="20">
    <source>
        <dbReference type="SAM" id="MobiDB-lite"/>
    </source>
</evidence>
<evidence type="ECO:0000256" key="16">
    <source>
        <dbReference type="ARBA" id="ARBA00049209"/>
    </source>
</evidence>
<comment type="similarity">
    <text evidence="18">Belongs to the NnrE/AIBP family.</text>
</comment>
<evidence type="ECO:0000256" key="17">
    <source>
        <dbReference type="HAMAP-Rule" id="MF_01965"/>
    </source>
</evidence>
<evidence type="ECO:0000256" key="7">
    <source>
        <dbReference type="ARBA" id="ARBA00022840"/>
    </source>
</evidence>
<feature type="binding site" evidence="18">
    <location>
        <begin position="130"/>
        <end position="136"/>
    </location>
    <ligand>
        <name>(6S)-NADPHX</name>
        <dbReference type="ChEBI" id="CHEBI:64076"/>
    </ligand>
</feature>
<keyword evidence="10 17" id="KW-0520">NAD</keyword>
<feature type="region of interest" description="Disordered" evidence="20">
    <location>
        <begin position="483"/>
        <end position="502"/>
    </location>
</feature>
<evidence type="ECO:0000313" key="23">
    <source>
        <dbReference type="EMBL" id="AMN46348.1"/>
    </source>
</evidence>
<keyword evidence="8 17" id="KW-0521">NADP</keyword>
<feature type="binding site" evidence="18">
    <location>
        <begin position="62"/>
        <end position="66"/>
    </location>
    <ligand>
        <name>(6S)-NADPHX</name>
        <dbReference type="ChEBI" id="CHEBI:64076"/>
    </ligand>
</feature>
<dbReference type="PANTHER" id="PTHR12592">
    <property type="entry name" value="ATP-DEPENDENT (S)-NAD(P)H-HYDRATE DEHYDRATASE FAMILY MEMBER"/>
    <property type="match status" value="1"/>
</dbReference>
<feature type="domain" description="YjeF N-terminal" evidence="22">
    <location>
        <begin position="14"/>
        <end position="216"/>
    </location>
</feature>
<dbReference type="OrthoDB" id="9806925at2"/>
<comment type="caution">
    <text evidence="18">Lacks conserved residue(s) required for the propagation of feature annotation.</text>
</comment>
<evidence type="ECO:0000313" key="24">
    <source>
        <dbReference type="Proteomes" id="UP000070250"/>
    </source>
</evidence>
<feature type="binding site" evidence="17">
    <location>
        <begin position="432"/>
        <end position="436"/>
    </location>
    <ligand>
        <name>AMP</name>
        <dbReference type="ChEBI" id="CHEBI:456215"/>
    </ligand>
</feature>
<comment type="similarity">
    <text evidence="17">Belongs to the NnrD/CARKD family.</text>
</comment>
<comment type="function">
    <text evidence="17">Catalyzes the dehydration of the S-form of NAD(P)HX at the expense of ADP, which is converted to AMP. Together with NAD(P)HX epimerase, which catalyzes the epimerization of the S- and R-forms, the enzyme allows the repair of both epimers of NAD(P)HX, a damaged form of NAD(P)H that is a result of enzymatic or heat-dependent hydration.</text>
</comment>
<dbReference type="Gene3D" id="3.40.50.10260">
    <property type="entry name" value="YjeF N-terminal domain"/>
    <property type="match status" value="1"/>
</dbReference>
<keyword evidence="6 17" id="KW-0547">Nucleotide-binding</keyword>